<proteinExistence type="predicted"/>
<dbReference type="EMBL" id="MN739120">
    <property type="protein sequence ID" value="QHS89871.1"/>
    <property type="molecule type" value="Genomic_DNA"/>
</dbReference>
<sequence length="44" mass="5351">MDKNHNDLIFSGQIHHPHLKDHITEIKILKTDFIYHLIHEEKNH</sequence>
<dbReference type="AlphaFoldDB" id="A0A6C0BDN5"/>
<accession>A0A6C0BDN5</accession>
<evidence type="ECO:0000313" key="1">
    <source>
        <dbReference type="EMBL" id="QHS89871.1"/>
    </source>
</evidence>
<name>A0A6C0BDN5_9ZZZZ</name>
<reference evidence="1" key="1">
    <citation type="journal article" date="2020" name="Nature">
        <title>Giant virus diversity and host interactions through global metagenomics.</title>
        <authorList>
            <person name="Schulz F."/>
            <person name="Roux S."/>
            <person name="Paez-Espino D."/>
            <person name="Jungbluth S."/>
            <person name="Walsh D.A."/>
            <person name="Denef V.J."/>
            <person name="McMahon K.D."/>
            <person name="Konstantinidis K.T."/>
            <person name="Eloe-Fadrosh E.A."/>
            <person name="Kyrpides N.C."/>
            <person name="Woyke T."/>
        </authorList>
    </citation>
    <scope>NUCLEOTIDE SEQUENCE</scope>
    <source>
        <strain evidence="1">GVMAG-M-3300010160-4</strain>
    </source>
</reference>
<protein>
    <submittedName>
        <fullName evidence="1">Uncharacterized protein</fullName>
    </submittedName>
</protein>
<organism evidence="1">
    <name type="scientific">viral metagenome</name>
    <dbReference type="NCBI Taxonomy" id="1070528"/>
    <lineage>
        <taxon>unclassified sequences</taxon>
        <taxon>metagenomes</taxon>
        <taxon>organismal metagenomes</taxon>
    </lineage>
</organism>